<accession>A0AAD8YQB3</accession>
<dbReference type="Proteomes" id="UP001239994">
    <property type="component" value="Unassembled WGS sequence"/>
</dbReference>
<feature type="transmembrane region" description="Helical" evidence="1">
    <location>
        <begin position="116"/>
        <end position="142"/>
    </location>
</feature>
<name>A0AAD8YQB3_9TELE</name>
<feature type="transmembrane region" description="Helical" evidence="1">
    <location>
        <begin position="86"/>
        <end position="110"/>
    </location>
</feature>
<keyword evidence="3" id="KW-1185">Reference proteome</keyword>
<comment type="caution">
    <text evidence="2">The sequence shown here is derived from an EMBL/GenBank/DDBJ whole genome shotgun (WGS) entry which is preliminary data.</text>
</comment>
<dbReference type="EMBL" id="JAROKS010000556">
    <property type="protein sequence ID" value="KAK1784103.1"/>
    <property type="molecule type" value="Genomic_DNA"/>
</dbReference>
<gene>
    <name evidence="2" type="ORF">P4O66_021172</name>
</gene>
<keyword evidence="1" id="KW-0472">Membrane</keyword>
<reference evidence="2" key="1">
    <citation type="submission" date="2023-03" db="EMBL/GenBank/DDBJ databases">
        <title>Electrophorus voltai genome.</title>
        <authorList>
            <person name="Bian C."/>
        </authorList>
    </citation>
    <scope>NUCLEOTIDE SEQUENCE</scope>
    <source>
        <strain evidence="2">CB-2022</strain>
        <tissue evidence="2">Muscle</tissue>
    </source>
</reference>
<dbReference type="AlphaFoldDB" id="A0AAD8YQB3"/>
<organism evidence="2 3">
    <name type="scientific">Electrophorus voltai</name>
    <dbReference type="NCBI Taxonomy" id="2609070"/>
    <lineage>
        <taxon>Eukaryota</taxon>
        <taxon>Metazoa</taxon>
        <taxon>Chordata</taxon>
        <taxon>Craniata</taxon>
        <taxon>Vertebrata</taxon>
        <taxon>Euteleostomi</taxon>
        <taxon>Actinopterygii</taxon>
        <taxon>Neopterygii</taxon>
        <taxon>Teleostei</taxon>
        <taxon>Ostariophysi</taxon>
        <taxon>Gymnotiformes</taxon>
        <taxon>Gymnotoidei</taxon>
        <taxon>Gymnotidae</taxon>
        <taxon>Electrophorus</taxon>
    </lineage>
</organism>
<evidence type="ECO:0000313" key="3">
    <source>
        <dbReference type="Proteomes" id="UP001239994"/>
    </source>
</evidence>
<evidence type="ECO:0000256" key="1">
    <source>
        <dbReference type="SAM" id="Phobius"/>
    </source>
</evidence>
<keyword evidence="1" id="KW-1133">Transmembrane helix</keyword>
<proteinExistence type="predicted"/>
<sequence length="143" mass="14972">LRYCLVASKPASAKHLEGTLFEERTSFPGEHSPGTLEPVLKPRGGRKEAIPVSTPEMGKVAGAPPVVGQQSFHPPNRRGAIPHRRCVRLCVCVSVSVSVSVSVCLLMFLVPVLPPSVLLVLARVGSFGALASPFGVGLGAVAR</sequence>
<protein>
    <submittedName>
        <fullName evidence="2">Uncharacterized protein</fullName>
    </submittedName>
</protein>
<evidence type="ECO:0000313" key="2">
    <source>
        <dbReference type="EMBL" id="KAK1784103.1"/>
    </source>
</evidence>
<feature type="non-terminal residue" evidence="2">
    <location>
        <position position="143"/>
    </location>
</feature>
<keyword evidence="1" id="KW-0812">Transmembrane</keyword>